<sequence>MEKSSVFLIKELNTFCFLDKRKNHYSMTHYYVSIGKQYHHDLKLFGPKLYIMLYKVI</sequence>
<keyword evidence="2" id="KW-1185">Reference proteome</keyword>
<evidence type="ECO:0000313" key="1">
    <source>
        <dbReference type="EMBL" id="CAJ2665587.1"/>
    </source>
</evidence>
<gene>
    <name evidence="1" type="ORF">MILVUS5_LOCUS30537</name>
</gene>
<reference evidence="1" key="1">
    <citation type="submission" date="2023-10" db="EMBL/GenBank/DDBJ databases">
        <authorList>
            <person name="Rodriguez Cubillos JULIANA M."/>
            <person name="De Vega J."/>
        </authorList>
    </citation>
    <scope>NUCLEOTIDE SEQUENCE</scope>
</reference>
<protein>
    <submittedName>
        <fullName evidence="1">Uncharacterized protein</fullName>
    </submittedName>
</protein>
<comment type="caution">
    <text evidence="1">The sequence shown here is derived from an EMBL/GenBank/DDBJ whole genome shotgun (WGS) entry which is preliminary data.</text>
</comment>
<organism evidence="1 2">
    <name type="scientific">Trifolium pratense</name>
    <name type="common">Red clover</name>
    <dbReference type="NCBI Taxonomy" id="57577"/>
    <lineage>
        <taxon>Eukaryota</taxon>
        <taxon>Viridiplantae</taxon>
        <taxon>Streptophyta</taxon>
        <taxon>Embryophyta</taxon>
        <taxon>Tracheophyta</taxon>
        <taxon>Spermatophyta</taxon>
        <taxon>Magnoliopsida</taxon>
        <taxon>eudicotyledons</taxon>
        <taxon>Gunneridae</taxon>
        <taxon>Pentapetalae</taxon>
        <taxon>rosids</taxon>
        <taxon>fabids</taxon>
        <taxon>Fabales</taxon>
        <taxon>Fabaceae</taxon>
        <taxon>Papilionoideae</taxon>
        <taxon>50 kb inversion clade</taxon>
        <taxon>NPAAA clade</taxon>
        <taxon>Hologalegina</taxon>
        <taxon>IRL clade</taxon>
        <taxon>Trifolieae</taxon>
        <taxon>Trifolium</taxon>
    </lineage>
</organism>
<dbReference type="EMBL" id="CASHSV030000513">
    <property type="protein sequence ID" value="CAJ2665587.1"/>
    <property type="molecule type" value="Genomic_DNA"/>
</dbReference>
<name>A0ACB0L839_TRIPR</name>
<proteinExistence type="predicted"/>
<evidence type="ECO:0000313" key="2">
    <source>
        <dbReference type="Proteomes" id="UP001177021"/>
    </source>
</evidence>
<accession>A0ACB0L839</accession>
<dbReference type="Proteomes" id="UP001177021">
    <property type="component" value="Unassembled WGS sequence"/>
</dbReference>